<dbReference type="eggNOG" id="KOG1377">
    <property type="taxonomic scope" value="Eukaryota"/>
</dbReference>
<name>A0A177W737_BATDL</name>
<dbReference type="InterPro" id="IPR029057">
    <property type="entry name" value="PRTase-like"/>
</dbReference>
<dbReference type="EC" id="2.4.2.10" evidence="5"/>
<dbReference type="InterPro" id="IPR000836">
    <property type="entry name" value="PRTase_dom"/>
</dbReference>
<comment type="function">
    <text evidence="1">Catalyzes the transfer of a ribosyl phosphate group from 5-phosphoribose 1-diphosphate to orotate, leading to the formation of orotidine monophosphate (OMP).</text>
</comment>
<keyword evidence="8" id="KW-0665">Pyrimidine biosynthesis</keyword>
<dbReference type="CDD" id="cd06223">
    <property type="entry name" value="PRTases_typeI"/>
    <property type="match status" value="1"/>
</dbReference>
<evidence type="ECO:0000256" key="3">
    <source>
        <dbReference type="ARBA" id="ARBA00006340"/>
    </source>
</evidence>
<comment type="subunit">
    <text evidence="4">Homodimer.</text>
</comment>
<keyword evidence="6 10" id="KW-0328">Glycosyltransferase</keyword>
<evidence type="ECO:0000256" key="1">
    <source>
        <dbReference type="ARBA" id="ARBA00003769"/>
    </source>
</evidence>
<proteinExistence type="inferred from homology"/>
<reference evidence="10 11" key="1">
    <citation type="submission" date="2006-10" db="EMBL/GenBank/DDBJ databases">
        <title>The Genome Sequence of Batrachochytrium dendrobatidis JEL423.</title>
        <authorList>
            <consortium name="The Broad Institute Genome Sequencing Platform"/>
            <person name="Birren B."/>
            <person name="Lander E."/>
            <person name="Galagan J."/>
            <person name="Cuomo C."/>
            <person name="Devon K."/>
            <person name="Jaffe D."/>
            <person name="Butler J."/>
            <person name="Alvarez P."/>
            <person name="Gnerre S."/>
            <person name="Grabherr M."/>
            <person name="Kleber M."/>
            <person name="Mauceli E."/>
            <person name="Brockman W."/>
            <person name="Young S."/>
            <person name="LaButti K."/>
            <person name="Sykes S."/>
            <person name="DeCaprio D."/>
            <person name="Crawford M."/>
            <person name="Koehrsen M."/>
            <person name="Engels R."/>
            <person name="Montgomery P."/>
            <person name="Pearson M."/>
            <person name="Howarth C."/>
            <person name="Larson L."/>
            <person name="White J."/>
            <person name="O'Leary S."/>
            <person name="Kodira C."/>
            <person name="Zeng Q."/>
            <person name="Yandava C."/>
            <person name="Alvarado L."/>
            <person name="Longcore J."/>
            <person name="James T."/>
        </authorList>
    </citation>
    <scope>NUCLEOTIDE SEQUENCE [LARGE SCALE GENOMIC DNA]</scope>
    <source>
        <strain evidence="10 11">JEL423</strain>
    </source>
</reference>
<dbReference type="HAMAP" id="MF_01208">
    <property type="entry name" value="PyrE"/>
    <property type="match status" value="1"/>
</dbReference>
<evidence type="ECO:0000256" key="4">
    <source>
        <dbReference type="ARBA" id="ARBA00011738"/>
    </source>
</evidence>
<dbReference type="AlphaFoldDB" id="A0A177W737"/>
<keyword evidence="7 10" id="KW-0808">Transferase</keyword>
<dbReference type="PANTHER" id="PTHR46683">
    <property type="entry name" value="OROTATE PHOSPHORIBOSYLTRANSFERASE 1-RELATED"/>
    <property type="match status" value="1"/>
</dbReference>
<dbReference type="GO" id="GO:0004588">
    <property type="term" value="F:orotate phosphoribosyltransferase activity"/>
    <property type="evidence" value="ECO:0007669"/>
    <property type="project" value="UniProtKB-EC"/>
</dbReference>
<evidence type="ECO:0000313" key="11">
    <source>
        <dbReference type="Proteomes" id="UP000077115"/>
    </source>
</evidence>
<dbReference type="InterPro" id="IPR023031">
    <property type="entry name" value="OPRT"/>
</dbReference>
<dbReference type="EMBL" id="DS022300">
    <property type="protein sequence ID" value="OAJ35863.1"/>
    <property type="molecule type" value="Genomic_DNA"/>
</dbReference>
<dbReference type="Gene3D" id="3.40.50.2020">
    <property type="match status" value="1"/>
</dbReference>
<organism evidence="10 11">
    <name type="scientific">Batrachochytrium dendrobatidis (strain JEL423)</name>
    <dbReference type="NCBI Taxonomy" id="403673"/>
    <lineage>
        <taxon>Eukaryota</taxon>
        <taxon>Fungi</taxon>
        <taxon>Fungi incertae sedis</taxon>
        <taxon>Chytridiomycota</taxon>
        <taxon>Chytridiomycota incertae sedis</taxon>
        <taxon>Chytridiomycetes</taxon>
        <taxon>Rhizophydiales</taxon>
        <taxon>Rhizophydiales incertae sedis</taxon>
        <taxon>Batrachochytrium</taxon>
    </lineage>
</organism>
<dbReference type="VEuPathDB" id="FungiDB:BDEG_20095"/>
<dbReference type="GO" id="GO:0044205">
    <property type="term" value="P:'de novo' UMP biosynthetic process"/>
    <property type="evidence" value="ECO:0007669"/>
    <property type="project" value="UniProtKB-UniPathway"/>
</dbReference>
<dbReference type="OrthoDB" id="5553476at2759"/>
<dbReference type="Proteomes" id="UP000077115">
    <property type="component" value="Unassembled WGS sequence"/>
</dbReference>
<dbReference type="UniPathway" id="UPA00070">
    <property type="reaction ID" value="UER00119"/>
</dbReference>
<dbReference type="FunFam" id="3.40.50.2020:FF:000008">
    <property type="entry name" value="Orotate phosphoribosyltransferase"/>
    <property type="match status" value="1"/>
</dbReference>
<dbReference type="InterPro" id="IPR004467">
    <property type="entry name" value="Or_phspho_trans_dom"/>
</dbReference>
<comment type="similarity">
    <text evidence="3">Belongs to the purine/pyrimidine phosphoribosyltransferase family. PyrE subfamily.</text>
</comment>
<gene>
    <name evidence="10" type="ORF">BDEG_20095</name>
</gene>
<dbReference type="Pfam" id="PF00156">
    <property type="entry name" value="Pribosyltran"/>
    <property type="match status" value="1"/>
</dbReference>
<dbReference type="PANTHER" id="PTHR46683:SF1">
    <property type="entry name" value="OROTATE PHOSPHORIBOSYLTRANSFERASE 1-RELATED"/>
    <property type="match status" value="1"/>
</dbReference>
<reference evidence="10 11" key="2">
    <citation type="submission" date="2016-05" db="EMBL/GenBank/DDBJ databases">
        <title>Lineage-specific infection strategies underlie the spectrum of fungal disease in amphibians.</title>
        <authorList>
            <person name="Cuomo C.A."/>
            <person name="Farrer R.A."/>
            <person name="James T."/>
            <person name="Longcore J."/>
            <person name="Birren B."/>
        </authorList>
    </citation>
    <scope>NUCLEOTIDE SEQUENCE [LARGE SCALE GENOMIC DNA]</scope>
    <source>
        <strain evidence="10 11">JEL423</strain>
    </source>
</reference>
<protein>
    <recommendedName>
        <fullName evidence="5">orotate phosphoribosyltransferase</fullName>
        <ecNumber evidence="5">2.4.2.10</ecNumber>
    </recommendedName>
</protein>
<dbReference type="NCBIfam" id="TIGR00336">
    <property type="entry name" value="pyrE"/>
    <property type="match status" value="1"/>
</dbReference>
<dbReference type="SUPFAM" id="SSF53271">
    <property type="entry name" value="PRTase-like"/>
    <property type="match status" value="1"/>
</dbReference>
<dbReference type="GO" id="GO:0006207">
    <property type="term" value="P:'de novo' pyrimidine nucleobase biosynthetic process"/>
    <property type="evidence" value="ECO:0007669"/>
    <property type="project" value="TreeGrafter"/>
</dbReference>
<evidence type="ECO:0000256" key="7">
    <source>
        <dbReference type="ARBA" id="ARBA00022679"/>
    </source>
</evidence>
<evidence type="ECO:0000256" key="6">
    <source>
        <dbReference type="ARBA" id="ARBA00022676"/>
    </source>
</evidence>
<evidence type="ECO:0000256" key="2">
    <source>
        <dbReference type="ARBA" id="ARBA00004889"/>
    </source>
</evidence>
<evidence type="ECO:0000256" key="5">
    <source>
        <dbReference type="ARBA" id="ARBA00011971"/>
    </source>
</evidence>
<evidence type="ECO:0000259" key="9">
    <source>
        <dbReference type="Pfam" id="PF00156"/>
    </source>
</evidence>
<comment type="pathway">
    <text evidence="2">Pyrimidine metabolism; UMP biosynthesis via de novo pathway; UMP from orotate: step 1/2.</text>
</comment>
<dbReference type="STRING" id="403673.A0A177W737"/>
<evidence type="ECO:0000256" key="8">
    <source>
        <dbReference type="ARBA" id="ARBA00022975"/>
    </source>
</evidence>
<sequence>MKDYQRKFIEFAIKNEALKFGSFTLKSGRTSPYFFNSGLFAKGEALAQLGGFYADALQDSAAKYDVLFGPAYKGIPLVSAVAIALSNRYGVNASYSFNRKEKKDHGEGGSIVGSKLVGDVVIVDDVITAGTAIRESFQIITAEGAQPRGVLISLDRQEKGANTDKSAIQQVEDDYGVPVLSIVTLSHVIEYLAEVGGYESQLASVTAYRTQWGI</sequence>
<evidence type="ECO:0000313" key="10">
    <source>
        <dbReference type="EMBL" id="OAJ35863.1"/>
    </source>
</evidence>
<dbReference type="GO" id="GO:0046132">
    <property type="term" value="P:pyrimidine ribonucleoside biosynthetic process"/>
    <property type="evidence" value="ECO:0007669"/>
    <property type="project" value="TreeGrafter"/>
</dbReference>
<accession>A0A177W737</accession>
<dbReference type="GO" id="GO:0005737">
    <property type="term" value="C:cytoplasm"/>
    <property type="evidence" value="ECO:0007669"/>
    <property type="project" value="TreeGrafter"/>
</dbReference>
<feature type="domain" description="Phosphoribosyltransferase" evidence="9">
    <location>
        <begin position="48"/>
        <end position="169"/>
    </location>
</feature>